<dbReference type="AlphaFoldDB" id="A0A4R5C4V5"/>
<proteinExistence type="predicted"/>
<sequence>MAVEDKNISYRIYIVAFAIFMMAIAITVKLTNIQWVEGDYYRKLAKDRTVKNFIIPSNKGNVYSADGSLLATSIPNYEIRFDALAPKLEAFEKNVKPLSDSLSILLGKPASFYLNEFQKARANNNRYYLVARDLSYTDYIKIKSFPLFNKGTYKGGIIVEQETVREHPIGKIAERTIGYERTNQNGTQDGKGLEWAFRKYLNGKDGKILKQKISKGQWKPIRDVNEVDPQDGYDVISTIDVFIQDIAHHALLKQLTDYEADHGCVVVMETNTGKIKAIANLGRAGDGSYYETTNYAVAESHEPGSTYKLVDMMTLLEDKKIDTSAVFDTYGGEIKISGKSVRDSHKGGYGKISLARGFEVSSNTVLVQAVYENYKNNPSEFVNHVNGYGLNKTLGLPIIGEGKPYVPQPTDKNWSNLSLPWMAFGYGVSITPLQTLTFYNAVANNGVMVKPLFVTEIKEWNRSIKKFETEIINPKICSQETILKLKALMLNVVKKGTGAKLYSKDFSMAGKTGTAQVNYSSNGGSDKYYASSFVGYFPADKPKYSCIVVVHKPSTANNNYYGADVAGPVFKRIAQKIFTDAPSTNEIKNINRKIEKQEKEYDEYFEKSQNMPLSIPNLKGMSGMDAVALLGNLGIKVKVIGIGKVKKQSVQAGESLVKNTTITLELS</sequence>
<dbReference type="GO" id="GO:0008658">
    <property type="term" value="F:penicillin binding"/>
    <property type="evidence" value="ECO:0007669"/>
    <property type="project" value="InterPro"/>
</dbReference>
<dbReference type="PANTHER" id="PTHR30627">
    <property type="entry name" value="PEPTIDOGLYCAN D,D-TRANSPEPTIDASE"/>
    <property type="match status" value="1"/>
</dbReference>
<evidence type="ECO:0000313" key="6">
    <source>
        <dbReference type="EMBL" id="TDD94015.1"/>
    </source>
</evidence>
<feature type="domain" description="PASTA" evidence="5">
    <location>
        <begin position="609"/>
        <end position="667"/>
    </location>
</feature>
<evidence type="ECO:0000256" key="1">
    <source>
        <dbReference type="ARBA" id="ARBA00004370"/>
    </source>
</evidence>
<dbReference type="SUPFAM" id="SSF56601">
    <property type="entry name" value="beta-lactamase/transpeptidase-like"/>
    <property type="match status" value="1"/>
</dbReference>
<dbReference type="Gene3D" id="3.40.710.10">
    <property type="entry name" value="DD-peptidase/beta-lactamase superfamily"/>
    <property type="match status" value="1"/>
</dbReference>
<dbReference type="InterPro" id="IPR005543">
    <property type="entry name" value="PASTA_dom"/>
</dbReference>
<gene>
    <name evidence="6" type="ORF">E0F76_17945</name>
</gene>
<dbReference type="Pfam" id="PF03793">
    <property type="entry name" value="PASTA"/>
    <property type="match status" value="1"/>
</dbReference>
<dbReference type="SUPFAM" id="SSF54184">
    <property type="entry name" value="Penicillin-binding protein 2x (pbp-2x), c-terminal domain"/>
    <property type="match status" value="1"/>
</dbReference>
<dbReference type="RefSeq" id="WP_132009499.1">
    <property type="nucleotide sequence ID" value="NZ_SMFK01000020.1"/>
</dbReference>
<organism evidence="6 7">
    <name type="scientific">Flavobacterium cellulosilyticum</name>
    <dbReference type="NCBI Taxonomy" id="2541731"/>
    <lineage>
        <taxon>Bacteria</taxon>
        <taxon>Pseudomonadati</taxon>
        <taxon>Bacteroidota</taxon>
        <taxon>Flavobacteriia</taxon>
        <taxon>Flavobacteriales</taxon>
        <taxon>Flavobacteriaceae</taxon>
        <taxon>Flavobacterium</taxon>
    </lineage>
</organism>
<keyword evidence="4" id="KW-1133">Transmembrane helix</keyword>
<dbReference type="GO" id="GO:0004180">
    <property type="term" value="F:carboxypeptidase activity"/>
    <property type="evidence" value="ECO:0007669"/>
    <property type="project" value="UniProtKB-KW"/>
</dbReference>
<comment type="caution">
    <text evidence="6">The sequence shown here is derived from an EMBL/GenBank/DDBJ whole genome shotgun (WGS) entry which is preliminary data.</text>
</comment>
<comment type="subcellular location">
    <subcellularLocation>
        <location evidence="1">Membrane</location>
    </subcellularLocation>
</comment>
<dbReference type="SMART" id="SM00740">
    <property type="entry name" value="PASTA"/>
    <property type="match status" value="1"/>
</dbReference>
<evidence type="ECO:0000256" key="4">
    <source>
        <dbReference type="SAM" id="Phobius"/>
    </source>
</evidence>
<dbReference type="OrthoDB" id="9804124at2"/>
<name>A0A4R5C4V5_9FLAO</name>
<dbReference type="Pfam" id="PF03717">
    <property type="entry name" value="PBP_dimer"/>
    <property type="match status" value="1"/>
</dbReference>
<keyword evidence="3 4" id="KW-0472">Membrane</keyword>
<dbReference type="InterPro" id="IPR012338">
    <property type="entry name" value="Beta-lactam/transpept-like"/>
</dbReference>
<keyword evidence="4" id="KW-0812">Transmembrane</keyword>
<dbReference type="PROSITE" id="PS51178">
    <property type="entry name" value="PASTA"/>
    <property type="match status" value="1"/>
</dbReference>
<evidence type="ECO:0000256" key="2">
    <source>
        <dbReference type="ARBA" id="ARBA00022645"/>
    </source>
</evidence>
<dbReference type="GO" id="GO:0071555">
    <property type="term" value="P:cell wall organization"/>
    <property type="evidence" value="ECO:0007669"/>
    <property type="project" value="TreeGrafter"/>
</dbReference>
<keyword evidence="2" id="KW-0121">Carboxypeptidase</keyword>
<dbReference type="InterPro" id="IPR005311">
    <property type="entry name" value="PBP_dimer"/>
</dbReference>
<accession>A0A4R5C4V5</accession>
<dbReference type="GO" id="GO:0005886">
    <property type="term" value="C:plasma membrane"/>
    <property type="evidence" value="ECO:0007669"/>
    <property type="project" value="TreeGrafter"/>
</dbReference>
<keyword evidence="2" id="KW-0378">Hydrolase</keyword>
<evidence type="ECO:0000313" key="7">
    <source>
        <dbReference type="Proteomes" id="UP000295479"/>
    </source>
</evidence>
<dbReference type="Pfam" id="PF00905">
    <property type="entry name" value="Transpeptidase"/>
    <property type="match status" value="1"/>
</dbReference>
<dbReference type="Gene3D" id="3.30.450.330">
    <property type="match status" value="1"/>
</dbReference>
<dbReference type="EMBL" id="SMFK01000020">
    <property type="protein sequence ID" value="TDD94015.1"/>
    <property type="molecule type" value="Genomic_DNA"/>
</dbReference>
<dbReference type="Gene3D" id="3.90.1310.10">
    <property type="entry name" value="Penicillin-binding protein 2a (Domain 2)"/>
    <property type="match status" value="1"/>
</dbReference>
<feature type="transmembrane region" description="Helical" evidence="4">
    <location>
        <begin position="12"/>
        <end position="30"/>
    </location>
</feature>
<dbReference type="InterPro" id="IPR050515">
    <property type="entry name" value="Beta-lactam/transpept"/>
</dbReference>
<evidence type="ECO:0000256" key="3">
    <source>
        <dbReference type="ARBA" id="ARBA00023136"/>
    </source>
</evidence>
<dbReference type="InterPro" id="IPR001460">
    <property type="entry name" value="PCN-bd_Tpept"/>
</dbReference>
<dbReference type="Gene3D" id="3.30.10.20">
    <property type="match status" value="1"/>
</dbReference>
<dbReference type="CDD" id="cd06575">
    <property type="entry name" value="PASTA_Pbp2x-like_2"/>
    <property type="match status" value="1"/>
</dbReference>
<keyword evidence="2" id="KW-0645">Protease</keyword>
<protein>
    <submittedName>
        <fullName evidence="6">PASTA domain-containing protein</fullName>
    </submittedName>
</protein>
<evidence type="ECO:0000259" key="5">
    <source>
        <dbReference type="PROSITE" id="PS51178"/>
    </source>
</evidence>
<dbReference type="Proteomes" id="UP000295479">
    <property type="component" value="Unassembled WGS sequence"/>
</dbReference>
<dbReference type="PANTHER" id="PTHR30627:SF1">
    <property type="entry name" value="PEPTIDOGLYCAN D,D-TRANSPEPTIDASE FTSI"/>
    <property type="match status" value="1"/>
</dbReference>
<keyword evidence="7" id="KW-1185">Reference proteome</keyword>
<dbReference type="SUPFAM" id="SSF56519">
    <property type="entry name" value="Penicillin binding protein dimerisation domain"/>
    <property type="match status" value="1"/>
</dbReference>
<dbReference type="InterPro" id="IPR036138">
    <property type="entry name" value="PBP_dimer_sf"/>
</dbReference>
<reference evidence="6 7" key="1">
    <citation type="submission" date="2019-03" db="EMBL/GenBank/DDBJ databases">
        <title>Flavobacterium AR-3-4 sp. nov. isolated from arctic soil.</title>
        <authorList>
            <person name="Chaudhary D.K."/>
        </authorList>
    </citation>
    <scope>NUCLEOTIDE SEQUENCE [LARGE SCALE GENOMIC DNA]</scope>
    <source>
        <strain evidence="6 7">AR-3-4</strain>
    </source>
</reference>